<gene>
    <name evidence="1" type="ORF">BJ969_005575</name>
</gene>
<comment type="caution">
    <text evidence="1">The sequence shown here is derived from an EMBL/GenBank/DDBJ whole genome shotgun (WGS) entry which is preliminary data.</text>
</comment>
<keyword evidence="2" id="KW-1185">Reference proteome</keyword>
<dbReference type="EMBL" id="JACHIV010000001">
    <property type="protein sequence ID" value="MBB5072487.1"/>
    <property type="molecule type" value="Genomic_DNA"/>
</dbReference>
<evidence type="ECO:0000313" key="1">
    <source>
        <dbReference type="EMBL" id="MBB5072487.1"/>
    </source>
</evidence>
<sequence>MPLVYAIKGAQSGHLMHNYKTRATTPAGTKQLELLCRLGFGFHERCIRQVVGEPVTAWAVAPSTHTPATRHLLHTVVLPTTRTLKPHGGAVGTEITLVPGPEFRRTPREWLPRMWKVGSGTDPARHHVLLLDDTWTTGGNAQSAATALREAGASAVTILTLARWLDRNRDSVPEFIARHLAHRDLDLLHCPASSAGCPTPF</sequence>
<dbReference type="SUPFAM" id="SSF53271">
    <property type="entry name" value="PRTase-like"/>
    <property type="match status" value="1"/>
</dbReference>
<dbReference type="InterPro" id="IPR000836">
    <property type="entry name" value="PRTase_dom"/>
</dbReference>
<dbReference type="AlphaFoldDB" id="A0A840NWK1"/>
<dbReference type="InterPro" id="IPR029057">
    <property type="entry name" value="PRTase-like"/>
</dbReference>
<dbReference type="Proteomes" id="UP000580474">
    <property type="component" value="Unassembled WGS sequence"/>
</dbReference>
<dbReference type="RefSeq" id="WP_184483870.1">
    <property type="nucleotide sequence ID" value="NZ_JACHIV010000001.1"/>
</dbReference>
<evidence type="ECO:0000313" key="2">
    <source>
        <dbReference type="Proteomes" id="UP000580474"/>
    </source>
</evidence>
<reference evidence="1 2" key="1">
    <citation type="submission" date="2020-08" db="EMBL/GenBank/DDBJ databases">
        <title>Sequencing the genomes of 1000 actinobacteria strains.</title>
        <authorList>
            <person name="Klenk H.-P."/>
        </authorList>
    </citation>
    <scope>NUCLEOTIDE SEQUENCE [LARGE SCALE GENOMIC DNA]</scope>
    <source>
        <strain evidence="1 2">DSM 45582</strain>
    </source>
</reference>
<evidence type="ECO:0008006" key="3">
    <source>
        <dbReference type="Google" id="ProtNLM"/>
    </source>
</evidence>
<name>A0A840NWK1_9PSEU</name>
<proteinExistence type="predicted"/>
<dbReference type="CDD" id="cd06223">
    <property type="entry name" value="PRTases_typeI"/>
    <property type="match status" value="1"/>
</dbReference>
<protein>
    <recommendedName>
        <fullName evidence="3">Phosphoribosyltransferase domain-containing protein</fullName>
    </recommendedName>
</protein>
<organism evidence="1 2">
    <name type="scientific">Saccharopolyspora gloriosae</name>
    <dbReference type="NCBI Taxonomy" id="455344"/>
    <lineage>
        <taxon>Bacteria</taxon>
        <taxon>Bacillati</taxon>
        <taxon>Actinomycetota</taxon>
        <taxon>Actinomycetes</taxon>
        <taxon>Pseudonocardiales</taxon>
        <taxon>Pseudonocardiaceae</taxon>
        <taxon>Saccharopolyspora</taxon>
    </lineage>
</organism>
<dbReference type="Gene3D" id="3.40.50.2020">
    <property type="match status" value="1"/>
</dbReference>
<accession>A0A840NWK1</accession>